<proteinExistence type="predicted"/>
<feature type="signal peptide" evidence="2">
    <location>
        <begin position="1"/>
        <end position="24"/>
    </location>
</feature>
<protein>
    <submittedName>
        <fullName evidence="3">Membrane protein</fullName>
    </submittedName>
</protein>
<dbReference type="OrthoDB" id="352923at2"/>
<evidence type="ECO:0000256" key="2">
    <source>
        <dbReference type="SAM" id="SignalP"/>
    </source>
</evidence>
<sequence>MNGKMRMLIICAVFVLIISCKNYASDKDKDVKSLEQSEQDLKGKVEGFLDAKKEEFFGYFEKPEAEVQPKAEELVQADEPQGQAGVVVADVGVVEDSDLKEINKKLEELKNKINGTNDKTPIETYCEYEKEIEDLRETPKYKEKFKNQLEIFEKTLKDKVEKREKELEKSKEKLENLKKQVDTTSGITQGDQAQEQGKLGVQAWQCAQKLGLNENYSTNNGSDTGNLAKEIIENALKKIDEELKKLKNKKE</sequence>
<name>A0A1L8ZA99_BORBI</name>
<evidence type="ECO:0000313" key="3">
    <source>
        <dbReference type="EMBL" id="OJH14676.1"/>
    </source>
</evidence>
<accession>A0A1L8ZA99</accession>
<geneLocation type="plasmid" evidence="3">
    <name>unnamed</name>
</geneLocation>
<dbReference type="AlphaFoldDB" id="A0A1L8ZA99"/>
<keyword evidence="3" id="KW-0614">Plasmid</keyword>
<keyword evidence="2" id="KW-0732">Signal</keyword>
<keyword evidence="1" id="KW-0175">Coiled coil</keyword>
<organism evidence="3">
    <name type="scientific">Borrelia bissettiae</name>
    <name type="common">Borreliella bissettiae</name>
    <dbReference type="NCBI Taxonomy" id="64897"/>
    <lineage>
        <taxon>Bacteria</taxon>
        <taxon>Pseudomonadati</taxon>
        <taxon>Spirochaetota</taxon>
        <taxon>Spirochaetia</taxon>
        <taxon>Spirochaetales</taxon>
        <taxon>Borreliaceae</taxon>
        <taxon>Borreliella</taxon>
    </lineage>
</organism>
<reference evidence="3" key="1">
    <citation type="journal article" date="2015" name="Microbiology">
        <title>Similarities in murine infection and immune response to Borrelia bissettii and Borrelia burgdorferi sensu stricto.</title>
        <authorList>
            <person name="Leydet B.F.Jr."/>
            <person name="Liang F.T."/>
        </authorList>
    </citation>
    <scope>NUCLEOTIDE SEQUENCE [LARGE SCALE GENOMIC DNA]</scope>
    <source>
        <strain evidence="3">CO275</strain>
        <plasmid evidence="3">unnamed</plasmid>
    </source>
</reference>
<feature type="coiled-coil region" evidence="1">
    <location>
        <begin position="99"/>
        <end position="187"/>
    </location>
</feature>
<comment type="caution">
    <text evidence="3">The sequence shown here is derived from an EMBL/GenBank/DDBJ whole genome shotgun (WGS) entry which is preliminary data.</text>
</comment>
<dbReference type="PROSITE" id="PS51257">
    <property type="entry name" value="PROKAR_LIPOPROTEIN"/>
    <property type="match status" value="1"/>
</dbReference>
<dbReference type="EMBL" id="JNBW01000396">
    <property type="protein sequence ID" value="OJH14676.1"/>
    <property type="molecule type" value="Genomic_DNA"/>
</dbReference>
<reference evidence="3" key="2">
    <citation type="submission" date="2015-07" db="EMBL/GenBank/DDBJ databases">
        <authorList>
            <person name="Noorani M."/>
        </authorList>
    </citation>
    <scope>NUCLEOTIDE SEQUENCE</scope>
    <source>
        <strain evidence="3">CO275</strain>
        <plasmid evidence="3">unnamed</plasmid>
    </source>
</reference>
<feature type="chain" id="PRO_5009882721" evidence="2">
    <location>
        <begin position="25"/>
        <end position="251"/>
    </location>
</feature>
<evidence type="ECO:0000256" key="1">
    <source>
        <dbReference type="SAM" id="Coils"/>
    </source>
</evidence>
<gene>
    <name evidence="3" type="ORF">ER70_07255</name>
</gene>